<evidence type="ECO:0000256" key="4">
    <source>
        <dbReference type="ARBA" id="ARBA00022801"/>
    </source>
</evidence>
<dbReference type="GO" id="GO:0046514">
    <property type="term" value="P:ceramide catabolic process"/>
    <property type="evidence" value="ECO:0007669"/>
    <property type="project" value="TreeGrafter"/>
</dbReference>
<sequence>MSHHHAAHGHAHGFWGEPTSSVNWCERDYIWSFYIAEFFNTISSLSMVFAGLIGLWIHRLPFWSGKRAGSERPAVLETAYILSFISLVIVGWGSVAFHATLWRESQALDEVPMLYCGLLITYCILTFAMPSDGKPSKSSSGNILLAHPAILPTVLSLLAAVATLLVTMPVGKLAFAIFVAIMIGFYVSTIVRIALFVRQEYARLASPDTENLDRAGSRAAIAMFWEGISYFLIAVSVWLVDKNLCDWLDAMGPWNPQSLE</sequence>
<comment type="subcellular location">
    <subcellularLocation>
        <location evidence="1">Membrane</location>
        <topology evidence="1">Multi-pass membrane protein</topology>
    </subcellularLocation>
</comment>
<dbReference type="GO" id="GO:0005789">
    <property type="term" value="C:endoplasmic reticulum membrane"/>
    <property type="evidence" value="ECO:0007669"/>
    <property type="project" value="TreeGrafter"/>
</dbReference>
<keyword evidence="8" id="KW-0862">Zinc</keyword>
<dbReference type="InterPro" id="IPR008901">
    <property type="entry name" value="ACER"/>
</dbReference>
<feature type="transmembrane region" description="Helical" evidence="9">
    <location>
        <begin position="143"/>
        <end position="167"/>
    </location>
</feature>
<accession>A0A139ABC8</accession>
<dbReference type="Pfam" id="PF05875">
    <property type="entry name" value="Ceramidase"/>
    <property type="match status" value="1"/>
</dbReference>
<evidence type="ECO:0000256" key="7">
    <source>
        <dbReference type="PIRSR" id="PIRSR608901-1"/>
    </source>
</evidence>
<feature type="binding site" evidence="8">
    <location>
        <position position="98"/>
    </location>
    <ligand>
        <name>Zn(2+)</name>
        <dbReference type="ChEBI" id="CHEBI:29105"/>
        <note>catalytic</note>
    </ligand>
</feature>
<evidence type="ECO:0000313" key="10">
    <source>
        <dbReference type="EMBL" id="KXS14116.1"/>
    </source>
</evidence>
<comment type="cofactor">
    <cofactor evidence="8">
        <name>Zn(2+)</name>
        <dbReference type="ChEBI" id="CHEBI:29105"/>
    </cofactor>
</comment>
<organism evidence="10 11">
    <name type="scientific">Gonapodya prolifera (strain JEL478)</name>
    <name type="common">Monoblepharis prolifera</name>
    <dbReference type="NCBI Taxonomy" id="1344416"/>
    <lineage>
        <taxon>Eukaryota</taxon>
        <taxon>Fungi</taxon>
        <taxon>Fungi incertae sedis</taxon>
        <taxon>Chytridiomycota</taxon>
        <taxon>Chytridiomycota incertae sedis</taxon>
        <taxon>Monoblepharidomycetes</taxon>
        <taxon>Monoblepharidales</taxon>
        <taxon>Gonapodyaceae</taxon>
        <taxon>Gonapodya</taxon>
    </lineage>
</organism>
<keyword evidence="6 9" id="KW-0472">Membrane</keyword>
<feature type="transmembrane region" description="Helical" evidence="9">
    <location>
        <begin position="29"/>
        <end position="57"/>
    </location>
</feature>
<feature type="transmembrane region" description="Helical" evidence="9">
    <location>
        <begin position="78"/>
        <end position="100"/>
    </location>
</feature>
<dbReference type="PANTHER" id="PTHR46187">
    <property type="entry name" value="ALKALINE CERAMIDASE 3"/>
    <property type="match status" value="1"/>
</dbReference>
<feature type="transmembrane region" description="Helical" evidence="9">
    <location>
        <begin position="218"/>
        <end position="240"/>
    </location>
</feature>
<keyword evidence="3 9" id="KW-0812">Transmembrane</keyword>
<evidence type="ECO:0000256" key="6">
    <source>
        <dbReference type="ARBA" id="ARBA00023136"/>
    </source>
</evidence>
<dbReference type="Proteomes" id="UP000070544">
    <property type="component" value="Unassembled WGS sequence"/>
</dbReference>
<evidence type="ECO:0000256" key="5">
    <source>
        <dbReference type="ARBA" id="ARBA00022989"/>
    </source>
</evidence>
<keyword evidence="5 9" id="KW-1133">Transmembrane helix</keyword>
<proteinExistence type="inferred from homology"/>
<dbReference type="AlphaFoldDB" id="A0A139ABC8"/>
<dbReference type="STRING" id="1344416.A0A139ABC8"/>
<dbReference type="GO" id="GO:0016811">
    <property type="term" value="F:hydrolase activity, acting on carbon-nitrogen (but not peptide) bonds, in linear amides"/>
    <property type="evidence" value="ECO:0007669"/>
    <property type="project" value="InterPro"/>
</dbReference>
<dbReference type="PANTHER" id="PTHR46187:SF3">
    <property type="entry name" value="ALKALINE CERAMIDASE 3"/>
    <property type="match status" value="1"/>
</dbReference>
<feature type="binding site" evidence="7">
    <location>
        <position position="37"/>
    </location>
    <ligand>
        <name>Ca(2+)</name>
        <dbReference type="ChEBI" id="CHEBI:29108"/>
    </ligand>
</feature>
<name>A0A139ABC8_GONPJ</name>
<feature type="binding site" evidence="7">
    <location>
        <position position="24"/>
    </location>
    <ligand>
        <name>Ca(2+)</name>
        <dbReference type="ChEBI" id="CHEBI:29108"/>
    </ligand>
</feature>
<keyword evidence="7" id="KW-0479">Metal-binding</keyword>
<dbReference type="GO" id="GO:0046513">
    <property type="term" value="P:ceramide biosynthetic process"/>
    <property type="evidence" value="ECO:0007669"/>
    <property type="project" value="TreeGrafter"/>
</dbReference>
<reference evidence="10 11" key="1">
    <citation type="journal article" date="2015" name="Genome Biol. Evol.">
        <title>Phylogenomic analyses indicate that early fungi evolved digesting cell walls of algal ancestors of land plants.</title>
        <authorList>
            <person name="Chang Y."/>
            <person name="Wang S."/>
            <person name="Sekimoto S."/>
            <person name="Aerts A.L."/>
            <person name="Choi C."/>
            <person name="Clum A."/>
            <person name="LaButti K.M."/>
            <person name="Lindquist E.A."/>
            <person name="Yee Ngan C."/>
            <person name="Ohm R.A."/>
            <person name="Salamov A.A."/>
            <person name="Grigoriev I.V."/>
            <person name="Spatafora J.W."/>
            <person name="Berbee M.L."/>
        </authorList>
    </citation>
    <scope>NUCLEOTIDE SEQUENCE [LARGE SCALE GENOMIC DNA]</scope>
    <source>
        <strain evidence="10 11">JEL478</strain>
    </source>
</reference>
<evidence type="ECO:0000256" key="1">
    <source>
        <dbReference type="ARBA" id="ARBA00004141"/>
    </source>
</evidence>
<dbReference type="EMBL" id="KQ965771">
    <property type="protein sequence ID" value="KXS14116.1"/>
    <property type="molecule type" value="Genomic_DNA"/>
</dbReference>
<dbReference type="GO" id="GO:0046872">
    <property type="term" value="F:metal ion binding"/>
    <property type="evidence" value="ECO:0007669"/>
    <property type="project" value="UniProtKB-KW"/>
</dbReference>
<evidence type="ECO:0000256" key="3">
    <source>
        <dbReference type="ARBA" id="ARBA00022692"/>
    </source>
</evidence>
<evidence type="ECO:0000313" key="11">
    <source>
        <dbReference type="Proteomes" id="UP000070544"/>
    </source>
</evidence>
<evidence type="ECO:0008006" key="12">
    <source>
        <dbReference type="Google" id="ProtNLM"/>
    </source>
</evidence>
<feature type="transmembrane region" description="Helical" evidence="9">
    <location>
        <begin position="173"/>
        <end position="197"/>
    </location>
</feature>
<evidence type="ECO:0000256" key="8">
    <source>
        <dbReference type="PIRSR" id="PIRSR608901-2"/>
    </source>
</evidence>
<evidence type="ECO:0000256" key="2">
    <source>
        <dbReference type="ARBA" id="ARBA00009780"/>
    </source>
</evidence>
<protein>
    <recommendedName>
        <fullName evidence="12">APHC-domain-containing protein</fullName>
    </recommendedName>
</protein>
<feature type="transmembrane region" description="Helical" evidence="9">
    <location>
        <begin position="112"/>
        <end position="131"/>
    </location>
</feature>
<evidence type="ECO:0000256" key="9">
    <source>
        <dbReference type="SAM" id="Phobius"/>
    </source>
</evidence>
<dbReference type="OrthoDB" id="187171at2759"/>
<feature type="binding site" evidence="7">
    <location>
        <position position="26"/>
    </location>
    <ligand>
        <name>Ca(2+)</name>
        <dbReference type="ChEBI" id="CHEBI:29108"/>
    </ligand>
</feature>
<keyword evidence="7" id="KW-0106">Calcium</keyword>
<keyword evidence="11" id="KW-1185">Reference proteome</keyword>
<keyword evidence="4" id="KW-0378">Hydrolase</keyword>
<comment type="similarity">
    <text evidence="2">Belongs to the alkaline ceramidase family.</text>
</comment>
<gene>
    <name evidence="10" type="ORF">M427DRAFT_146155</name>
</gene>